<dbReference type="Gene3D" id="1.10.240.10">
    <property type="entry name" value="Tyrosyl-Transfer RNA Synthetase"/>
    <property type="match status" value="1"/>
</dbReference>
<dbReference type="EMBL" id="NXGP01000003">
    <property type="protein sequence ID" value="PIM95999.1"/>
    <property type="molecule type" value="Genomic_DNA"/>
</dbReference>
<name>A0ABX4MHS3_9HYPH</name>
<comment type="caution">
    <text evidence="7">The sequence shown here is derived from an EMBL/GenBank/DDBJ whole genome shotgun (WGS) entry which is preliminary data.</text>
</comment>
<dbReference type="InterPro" id="IPR050203">
    <property type="entry name" value="Trp-tRNA_synthetase"/>
</dbReference>
<dbReference type="PANTHER" id="PTHR43766:SF1">
    <property type="entry name" value="TRYPTOPHAN--TRNA LIGASE, MITOCHONDRIAL"/>
    <property type="match status" value="1"/>
</dbReference>
<dbReference type="GO" id="GO:0004830">
    <property type="term" value="F:tryptophan-tRNA ligase activity"/>
    <property type="evidence" value="ECO:0007669"/>
    <property type="project" value="UniProtKB-EC"/>
</dbReference>
<reference evidence="7" key="1">
    <citation type="submission" date="2017-09" db="EMBL/GenBank/DDBJ databases">
        <authorList>
            <person name="Campbell M.A."/>
            <person name="Lukasik P."/>
            <person name="Simon C."/>
            <person name="McCutcheon J.P."/>
        </authorList>
    </citation>
    <scope>NUCLEOTIDE SEQUENCE [LARGE SCALE GENOMIC DNA]</scope>
    <source>
        <strain evidence="7">TRYCRA</strain>
    </source>
</reference>
<sequence length="335" mass="38805">MNNRFREVGLFGIKPTGQPHLANYLCLNSTIKRDSLMLCFIADLHSLSEGYRLISRSMTRLMIGFCVSVFSTKLLLNRCIVYIQSSMPLSPYLNWIVVCLSKPNDVNHASSSRAQSNLGSLLYPSLMTADIVLCRPTYLCVGSDQIKHIEYANTIITKFNKLFRLRILEDDYEFVIRPQRLLRVLKVMSFKDPYKKMSKSNNDSSISILDSYLNIRTKVYSFKDNYMIIESNELCNHPGVFNLISIYFLCTETNNHVLLSVIKPISIVVLKSLLTKLIYYKMYRIRKKTIRYLRMSGLLDKIVASGKDWMENWCFSNVRHIQVMMGLLDKFKTSN</sequence>
<protein>
    <submittedName>
        <fullName evidence="7">Tryptophan--tRNA ligase</fullName>
        <ecNumber evidence="7">6.1.1.2</ecNumber>
    </submittedName>
</protein>
<dbReference type="Pfam" id="PF00579">
    <property type="entry name" value="tRNA-synt_1b"/>
    <property type="match status" value="1"/>
</dbReference>
<dbReference type="Gene3D" id="3.40.50.620">
    <property type="entry name" value="HUPs"/>
    <property type="match status" value="1"/>
</dbReference>
<evidence type="ECO:0000256" key="5">
    <source>
        <dbReference type="ARBA" id="ARBA00023146"/>
    </source>
</evidence>
<comment type="similarity">
    <text evidence="6">Belongs to the class-I aminoacyl-tRNA synthetase family.</text>
</comment>
<dbReference type="EC" id="6.1.1.2" evidence="7"/>
<gene>
    <name evidence="7" type="primary">trpS</name>
    <name evidence="7" type="ORF">trycra_14</name>
</gene>
<dbReference type="InterPro" id="IPR014729">
    <property type="entry name" value="Rossmann-like_a/b/a_fold"/>
</dbReference>
<proteinExistence type="inferred from homology"/>
<dbReference type="Proteomes" id="UP000228979">
    <property type="component" value="Unassembled WGS sequence"/>
</dbReference>
<dbReference type="PANTHER" id="PTHR43766">
    <property type="entry name" value="TRYPTOPHAN--TRNA LIGASE, MITOCHONDRIAL"/>
    <property type="match status" value="1"/>
</dbReference>
<keyword evidence="4 6" id="KW-0648">Protein biosynthesis</keyword>
<evidence type="ECO:0000256" key="6">
    <source>
        <dbReference type="RuleBase" id="RU363036"/>
    </source>
</evidence>
<organism evidence="7 8">
    <name type="scientific">Candidatus Hodgkinia cicadicola</name>
    <dbReference type="NCBI Taxonomy" id="573658"/>
    <lineage>
        <taxon>Bacteria</taxon>
        <taxon>Pseudomonadati</taxon>
        <taxon>Pseudomonadota</taxon>
        <taxon>Alphaproteobacteria</taxon>
        <taxon>Hyphomicrobiales</taxon>
        <taxon>Candidatus Hodgkinia</taxon>
    </lineage>
</organism>
<evidence type="ECO:0000256" key="3">
    <source>
        <dbReference type="ARBA" id="ARBA00022840"/>
    </source>
</evidence>
<evidence type="ECO:0000256" key="2">
    <source>
        <dbReference type="ARBA" id="ARBA00022741"/>
    </source>
</evidence>
<evidence type="ECO:0000313" key="7">
    <source>
        <dbReference type="EMBL" id="PIM95999.1"/>
    </source>
</evidence>
<dbReference type="InterPro" id="IPR002305">
    <property type="entry name" value="aa-tRNA-synth_Ic"/>
</dbReference>
<keyword evidence="3 6" id="KW-0067">ATP-binding</keyword>
<keyword evidence="1 6" id="KW-0436">Ligase</keyword>
<keyword evidence="2 6" id="KW-0547">Nucleotide-binding</keyword>
<evidence type="ECO:0000256" key="4">
    <source>
        <dbReference type="ARBA" id="ARBA00022917"/>
    </source>
</evidence>
<evidence type="ECO:0000256" key="1">
    <source>
        <dbReference type="ARBA" id="ARBA00022598"/>
    </source>
</evidence>
<keyword evidence="5 6" id="KW-0030">Aminoacyl-tRNA synthetase</keyword>
<keyword evidence="8" id="KW-1185">Reference proteome</keyword>
<accession>A0ABX4MHS3</accession>
<evidence type="ECO:0000313" key="8">
    <source>
        <dbReference type="Proteomes" id="UP000228979"/>
    </source>
</evidence>
<dbReference type="SUPFAM" id="SSF52374">
    <property type="entry name" value="Nucleotidylyl transferase"/>
    <property type="match status" value="1"/>
</dbReference>